<reference evidence="1" key="1">
    <citation type="submission" date="2020-04" db="EMBL/GenBank/DDBJ databases">
        <authorList>
            <person name="Broberg M."/>
        </authorList>
    </citation>
    <scope>NUCLEOTIDE SEQUENCE</scope>
</reference>
<dbReference type="EMBL" id="CADEHS020000093">
    <property type="protein sequence ID" value="CAG9949501.1"/>
    <property type="molecule type" value="Genomic_DNA"/>
</dbReference>
<name>A0ACA9U869_BIOOC</name>
<evidence type="ECO:0000313" key="1">
    <source>
        <dbReference type="EMBL" id="CAG9949501.1"/>
    </source>
</evidence>
<gene>
    <name evidence="1" type="ORF">CRV2_00018962</name>
</gene>
<comment type="caution">
    <text evidence="1">The sequence shown here is derived from an EMBL/GenBank/DDBJ whole genome shotgun (WGS) entry which is preliminary data.</text>
</comment>
<proteinExistence type="predicted"/>
<dbReference type="Proteomes" id="UP000836387">
    <property type="component" value="Unassembled WGS sequence"/>
</dbReference>
<protein>
    <submittedName>
        <fullName evidence="1">Uncharacterized protein</fullName>
    </submittedName>
</protein>
<accession>A0ACA9U869</accession>
<evidence type="ECO:0000313" key="2">
    <source>
        <dbReference type="Proteomes" id="UP000836387"/>
    </source>
</evidence>
<keyword evidence="2" id="KW-1185">Reference proteome</keyword>
<sequence length="244" mass="27656">MYNCSADASPPRLPRAPRPMEIESAEEFALSYQLKSHRSAIFDLVFQRVNDKIRVANYKEPLDDQPASQNRANGHFHLACPYYLLNPGRYRSIEAVIEHLQEHHLQPPYCPLCSQAFTKATERDDHLRVRSCLRRESPVDGISIAQKGELVGKDSVQDSVKDRWRRIVKTVFEASDSLPSLDPYLSSGVGLAVSVTRDFWDENGHRLIGECMNAGIGYTTEEADALLRYVLEDVLRKLLDQNGV</sequence>
<reference evidence="1" key="2">
    <citation type="submission" date="2021-10" db="EMBL/GenBank/DDBJ databases">
        <authorList>
            <person name="Piombo E."/>
        </authorList>
    </citation>
    <scope>NUCLEOTIDE SEQUENCE</scope>
</reference>
<organism evidence="1 2">
    <name type="scientific">Clonostachys rosea f. rosea IK726</name>
    <dbReference type="NCBI Taxonomy" id="1349383"/>
    <lineage>
        <taxon>Eukaryota</taxon>
        <taxon>Fungi</taxon>
        <taxon>Dikarya</taxon>
        <taxon>Ascomycota</taxon>
        <taxon>Pezizomycotina</taxon>
        <taxon>Sordariomycetes</taxon>
        <taxon>Hypocreomycetidae</taxon>
        <taxon>Hypocreales</taxon>
        <taxon>Bionectriaceae</taxon>
        <taxon>Clonostachys</taxon>
    </lineage>
</organism>